<reference evidence="3 4" key="1">
    <citation type="submission" date="2019-04" db="EMBL/GenBank/DDBJ databases">
        <title>Whole genome sequencing of cave bacteria.</title>
        <authorList>
            <person name="Gan H.M."/>
            <person name="Barton H."/>
            <person name="Savka M.A."/>
        </authorList>
    </citation>
    <scope>NUCLEOTIDE SEQUENCE [LARGE SCALE GENOMIC DNA]</scope>
    <source>
        <strain evidence="3 4">LC387</strain>
    </source>
</reference>
<protein>
    <submittedName>
        <fullName evidence="3">DUF3309 domain-containing protein</fullName>
    </submittedName>
    <submittedName>
        <fullName evidence="2">Putative membrane protein YkgB</fullName>
    </submittedName>
</protein>
<sequence>MSLGTILIIILILILLGVIPSWGHSANWGYGPSGIVGTILVIVVILLLLGRI</sequence>
<dbReference type="RefSeq" id="WP_019199906.1">
    <property type="nucleotide sequence ID" value="NZ_JACHIJ010000003.1"/>
</dbReference>
<dbReference type="STRING" id="211460.YH63_14650"/>
<dbReference type="InterPro" id="IPR021738">
    <property type="entry name" value="DUF3309"/>
</dbReference>
<evidence type="ECO:0000313" key="3">
    <source>
        <dbReference type="EMBL" id="TKT70682.1"/>
    </source>
</evidence>
<keyword evidence="1" id="KW-0812">Transmembrane</keyword>
<dbReference type="AlphaFoldDB" id="A0A4U6BKF8"/>
<dbReference type="Proteomes" id="UP000521227">
    <property type="component" value="Unassembled WGS sequence"/>
</dbReference>
<comment type="caution">
    <text evidence="3">The sequence shown here is derived from an EMBL/GenBank/DDBJ whole genome shotgun (WGS) entry which is preliminary data.</text>
</comment>
<dbReference type="Proteomes" id="UP000034832">
    <property type="component" value="Unassembled WGS sequence"/>
</dbReference>
<keyword evidence="1" id="KW-1133">Transmembrane helix</keyword>
<proteinExistence type="predicted"/>
<reference evidence="2 5" key="2">
    <citation type="submission" date="2020-08" db="EMBL/GenBank/DDBJ databases">
        <title>Genomic Encyclopedia of Type Strains, Phase IV (KMG-IV): sequencing the most valuable type-strain genomes for metagenomic binning, comparative biology and taxonomic classification.</title>
        <authorList>
            <person name="Goeker M."/>
        </authorList>
    </citation>
    <scope>NUCLEOTIDE SEQUENCE [LARGE SCALE GENOMIC DNA]</scope>
    <source>
        <strain evidence="2 5">DSM 17498</strain>
    </source>
</reference>
<organism evidence="3 4">
    <name type="scientific">Afipia massiliensis</name>
    <dbReference type="NCBI Taxonomy" id="211460"/>
    <lineage>
        <taxon>Bacteria</taxon>
        <taxon>Pseudomonadati</taxon>
        <taxon>Pseudomonadota</taxon>
        <taxon>Alphaproteobacteria</taxon>
        <taxon>Hyphomicrobiales</taxon>
        <taxon>Nitrobacteraceae</taxon>
        <taxon>Afipia</taxon>
    </lineage>
</organism>
<gene>
    <name evidence="2" type="ORF">HNQ36_002540</name>
    <name evidence="3" type="ORF">YH63_004235</name>
</gene>
<dbReference type="Pfam" id="PF11752">
    <property type="entry name" value="DUF3309"/>
    <property type="match status" value="1"/>
</dbReference>
<keyword evidence="1" id="KW-0472">Membrane</keyword>
<dbReference type="EMBL" id="LBIA02000001">
    <property type="protein sequence ID" value="TKT70682.1"/>
    <property type="molecule type" value="Genomic_DNA"/>
</dbReference>
<feature type="transmembrane region" description="Helical" evidence="1">
    <location>
        <begin position="30"/>
        <end position="49"/>
    </location>
</feature>
<evidence type="ECO:0000313" key="5">
    <source>
        <dbReference type="Proteomes" id="UP000521227"/>
    </source>
</evidence>
<evidence type="ECO:0000313" key="2">
    <source>
        <dbReference type="EMBL" id="MBB5052566.1"/>
    </source>
</evidence>
<evidence type="ECO:0000256" key="1">
    <source>
        <dbReference type="SAM" id="Phobius"/>
    </source>
</evidence>
<evidence type="ECO:0000313" key="4">
    <source>
        <dbReference type="Proteomes" id="UP000034832"/>
    </source>
</evidence>
<keyword evidence="4" id="KW-1185">Reference proteome</keyword>
<name>A0A4U6BKF8_9BRAD</name>
<accession>A0A4U6BKF8</accession>
<dbReference type="EMBL" id="JACHIJ010000003">
    <property type="protein sequence ID" value="MBB5052566.1"/>
    <property type="molecule type" value="Genomic_DNA"/>
</dbReference>